<reference evidence="2" key="2">
    <citation type="submission" date="2020-09" db="EMBL/GenBank/DDBJ databases">
        <authorList>
            <person name="Sun Q."/>
            <person name="Ohkuma M."/>
        </authorList>
    </citation>
    <scope>NUCLEOTIDE SEQUENCE</scope>
    <source>
        <strain evidence="2">JCM 30804</strain>
    </source>
</reference>
<name>A0A917N9E8_9GAMM</name>
<sequence length="148" mass="16447">MIELGIFLTLFCLGFFVGSYAEKQHYKSIVEREQKFMHLVTTSSKRPVGDIGAVRKTHLVRGNAVISVDYFKRIIAGLRAIVGGNVSSYETLLDRSRREAILRLKESCPSASQIINLRIETSSVFKGAKDQTGSVEILAYGTAIYAEK</sequence>
<reference evidence="2" key="1">
    <citation type="journal article" date="2014" name="Int. J. Syst. Evol. Microbiol.">
        <title>Complete genome sequence of Corynebacterium casei LMG S-19264T (=DSM 44701T), isolated from a smear-ripened cheese.</title>
        <authorList>
            <consortium name="US DOE Joint Genome Institute (JGI-PGF)"/>
            <person name="Walter F."/>
            <person name="Albersmeier A."/>
            <person name="Kalinowski J."/>
            <person name="Ruckert C."/>
        </authorList>
    </citation>
    <scope>NUCLEOTIDE SEQUENCE</scope>
    <source>
        <strain evidence="2">JCM 30804</strain>
    </source>
</reference>
<protein>
    <submittedName>
        <fullName evidence="2">Metal-binding protein</fullName>
    </submittedName>
</protein>
<dbReference type="InterPro" id="IPR002765">
    <property type="entry name" value="UPF0145_YbjQ-like"/>
</dbReference>
<dbReference type="RefSeq" id="WP_188918541.1">
    <property type="nucleotide sequence ID" value="NZ_BMPZ01000002.1"/>
</dbReference>
<proteinExistence type="inferred from homology"/>
<evidence type="ECO:0000256" key="1">
    <source>
        <dbReference type="ARBA" id="ARBA00010751"/>
    </source>
</evidence>
<dbReference type="InterPro" id="IPR035439">
    <property type="entry name" value="UPF0145_dom_sf"/>
</dbReference>
<evidence type="ECO:0000313" key="2">
    <source>
        <dbReference type="EMBL" id="GGI74741.1"/>
    </source>
</evidence>
<gene>
    <name evidence="2" type="ORF">GCM10009332_10200</name>
</gene>
<evidence type="ECO:0000313" key="3">
    <source>
        <dbReference type="Proteomes" id="UP000613743"/>
    </source>
</evidence>
<dbReference type="Pfam" id="PF01906">
    <property type="entry name" value="YbjQ_1"/>
    <property type="match status" value="1"/>
</dbReference>
<keyword evidence="3" id="KW-1185">Reference proteome</keyword>
<accession>A0A917N9E8</accession>
<dbReference type="Proteomes" id="UP000613743">
    <property type="component" value="Unassembled WGS sequence"/>
</dbReference>
<organism evidence="2 3">
    <name type="scientific">Shewanella gelidii</name>
    <dbReference type="NCBI Taxonomy" id="1642821"/>
    <lineage>
        <taxon>Bacteria</taxon>
        <taxon>Pseudomonadati</taxon>
        <taxon>Pseudomonadota</taxon>
        <taxon>Gammaproteobacteria</taxon>
        <taxon>Alteromonadales</taxon>
        <taxon>Shewanellaceae</taxon>
        <taxon>Shewanella</taxon>
    </lineage>
</organism>
<dbReference type="EMBL" id="BMPZ01000002">
    <property type="protein sequence ID" value="GGI74741.1"/>
    <property type="molecule type" value="Genomic_DNA"/>
</dbReference>
<dbReference type="PANTHER" id="PTHR34068">
    <property type="entry name" value="UPF0145 PROTEIN YBJQ"/>
    <property type="match status" value="1"/>
</dbReference>
<comment type="similarity">
    <text evidence="1">Belongs to the UPF0145 family.</text>
</comment>
<dbReference type="Gene3D" id="3.30.110.70">
    <property type="entry name" value="Hypothetical protein apc22750. Chain B"/>
    <property type="match status" value="1"/>
</dbReference>
<comment type="caution">
    <text evidence="2">The sequence shown here is derived from an EMBL/GenBank/DDBJ whole genome shotgun (WGS) entry which is preliminary data.</text>
</comment>
<dbReference type="AlphaFoldDB" id="A0A917N9E8"/>
<dbReference type="SUPFAM" id="SSF117782">
    <property type="entry name" value="YbjQ-like"/>
    <property type="match status" value="1"/>
</dbReference>